<dbReference type="SUPFAM" id="SSF111369">
    <property type="entry name" value="HlyD-like secretion proteins"/>
    <property type="match status" value="1"/>
</dbReference>
<evidence type="ECO:0000256" key="3">
    <source>
        <dbReference type="ARBA" id="ARBA00022448"/>
    </source>
</evidence>
<name>A0A1A9I371_9BACT</name>
<dbReference type="Gene3D" id="2.40.420.20">
    <property type="match status" value="1"/>
</dbReference>
<dbReference type="OrthoDB" id="9798190at2"/>
<dbReference type="KEGG" id="nia:A8C56_09215"/>
<dbReference type="GO" id="GO:0015562">
    <property type="term" value="F:efflux transmembrane transporter activity"/>
    <property type="evidence" value="ECO:0007669"/>
    <property type="project" value="TreeGrafter"/>
</dbReference>
<evidence type="ECO:0000313" key="8">
    <source>
        <dbReference type="Proteomes" id="UP000077667"/>
    </source>
</evidence>
<dbReference type="EMBL" id="CP015772">
    <property type="protein sequence ID" value="ANH81132.1"/>
    <property type="molecule type" value="Genomic_DNA"/>
</dbReference>
<proteinExistence type="inferred from homology"/>
<feature type="domain" description="Multidrug resistance protein MdtA-like C-terminal permuted SH3" evidence="6">
    <location>
        <begin position="274"/>
        <end position="333"/>
    </location>
</feature>
<dbReference type="PANTHER" id="PTHR30469:SF15">
    <property type="entry name" value="HLYD FAMILY OF SECRETION PROTEINS"/>
    <property type="match status" value="1"/>
</dbReference>
<dbReference type="NCBIfam" id="TIGR01730">
    <property type="entry name" value="RND_mfp"/>
    <property type="match status" value="1"/>
</dbReference>
<dbReference type="Proteomes" id="UP000077667">
    <property type="component" value="Chromosome"/>
</dbReference>
<accession>A0A1A9I371</accession>
<dbReference type="Pfam" id="PF25954">
    <property type="entry name" value="Beta-barrel_RND_2"/>
    <property type="match status" value="1"/>
</dbReference>
<evidence type="ECO:0000256" key="2">
    <source>
        <dbReference type="ARBA" id="ARBA00009477"/>
    </source>
</evidence>
<dbReference type="InterPro" id="IPR006143">
    <property type="entry name" value="RND_pump_MFP"/>
</dbReference>
<gene>
    <name evidence="7" type="ORF">A8C56_09215</name>
</gene>
<dbReference type="RefSeq" id="WP_067754850.1">
    <property type="nucleotide sequence ID" value="NZ_CP015772.1"/>
</dbReference>
<evidence type="ECO:0000313" key="7">
    <source>
        <dbReference type="EMBL" id="ANH81132.1"/>
    </source>
</evidence>
<dbReference type="STRING" id="1176587.A8C56_09215"/>
<dbReference type="Gene3D" id="1.10.287.470">
    <property type="entry name" value="Helix hairpin bin"/>
    <property type="match status" value="1"/>
</dbReference>
<dbReference type="Pfam" id="PF25967">
    <property type="entry name" value="RND-MFP_C"/>
    <property type="match status" value="1"/>
</dbReference>
<evidence type="ECO:0000259" key="4">
    <source>
        <dbReference type="Pfam" id="PF25917"/>
    </source>
</evidence>
<dbReference type="InterPro" id="IPR058792">
    <property type="entry name" value="Beta-barrel_RND_2"/>
</dbReference>
<reference evidence="7 8" key="1">
    <citation type="submission" date="2016-05" db="EMBL/GenBank/DDBJ databases">
        <title>Niabella ginsenosidivorans BS26 whole genome sequencing.</title>
        <authorList>
            <person name="Im W.T."/>
            <person name="Siddiqi M.Z."/>
        </authorList>
    </citation>
    <scope>NUCLEOTIDE SEQUENCE [LARGE SCALE GENOMIC DNA]</scope>
    <source>
        <strain evidence="7 8">BS26</strain>
    </source>
</reference>
<feature type="domain" description="Multidrug resistance protein MdtA-like barrel-sandwich hybrid" evidence="4">
    <location>
        <begin position="68"/>
        <end position="177"/>
    </location>
</feature>
<evidence type="ECO:0000256" key="1">
    <source>
        <dbReference type="ARBA" id="ARBA00004196"/>
    </source>
</evidence>
<comment type="subcellular location">
    <subcellularLocation>
        <location evidence="1">Cell envelope</location>
    </subcellularLocation>
</comment>
<dbReference type="Gene3D" id="2.40.50.100">
    <property type="match status" value="1"/>
</dbReference>
<dbReference type="InterPro" id="IPR058625">
    <property type="entry name" value="MdtA-like_BSH"/>
</dbReference>
<keyword evidence="8" id="KW-1185">Reference proteome</keyword>
<evidence type="ECO:0000259" key="6">
    <source>
        <dbReference type="Pfam" id="PF25967"/>
    </source>
</evidence>
<dbReference type="AlphaFoldDB" id="A0A1A9I371"/>
<dbReference type="Pfam" id="PF25917">
    <property type="entry name" value="BSH_RND"/>
    <property type="match status" value="1"/>
</dbReference>
<evidence type="ECO:0000259" key="5">
    <source>
        <dbReference type="Pfam" id="PF25954"/>
    </source>
</evidence>
<organism evidence="7 8">
    <name type="scientific">Niabella ginsenosidivorans</name>
    <dbReference type="NCBI Taxonomy" id="1176587"/>
    <lineage>
        <taxon>Bacteria</taxon>
        <taxon>Pseudomonadati</taxon>
        <taxon>Bacteroidota</taxon>
        <taxon>Chitinophagia</taxon>
        <taxon>Chitinophagales</taxon>
        <taxon>Chitinophagaceae</taxon>
        <taxon>Niabella</taxon>
    </lineage>
</organism>
<dbReference type="InterPro" id="IPR058627">
    <property type="entry name" value="MdtA-like_C"/>
</dbReference>
<dbReference type="PANTHER" id="PTHR30469">
    <property type="entry name" value="MULTIDRUG RESISTANCE PROTEIN MDTA"/>
    <property type="match status" value="1"/>
</dbReference>
<comment type="similarity">
    <text evidence="2">Belongs to the membrane fusion protein (MFP) (TC 8.A.1) family.</text>
</comment>
<dbReference type="Gene3D" id="2.40.30.170">
    <property type="match status" value="1"/>
</dbReference>
<dbReference type="GO" id="GO:1990281">
    <property type="term" value="C:efflux pump complex"/>
    <property type="evidence" value="ECO:0007669"/>
    <property type="project" value="TreeGrafter"/>
</dbReference>
<feature type="domain" description="CusB-like beta-barrel" evidence="5">
    <location>
        <begin position="199"/>
        <end position="268"/>
    </location>
</feature>
<sequence>MQKGLTTGFALLLILILAACNRKPADKKTEDVIPVKVMALQQEAMQPALYMSGVFTTDDETNLSFKNGGIIKRIYVKESDAVKKGQLLAIIDPTEINAMHQQAQLSYTKARRDYERAKKLYEDSVVTLEQMQNAKTALDLAKQQMAGADFNTATTVIRAPQSGYVLHKFANEGQVAGPGMPVLQINGAASGKWILKGGVSDQQWAVISIGDDATVTTDAVPGETFTAKVIKKSEGIDPASGTFIIQLQLADPDRKRIASGLFGKAAITPSHKTNAWVIPYDALLDGDQNSGYVFITNDNKTAKKIQVQIGKIENDRLWISRGLENARNLILSGNAYLTEGSKIKVVR</sequence>
<keyword evidence="3" id="KW-0813">Transport</keyword>
<protein>
    <submittedName>
        <fullName evidence="7">Efflux transporter periplasmic adaptor subunit</fullName>
    </submittedName>
</protein>
<dbReference type="PROSITE" id="PS51257">
    <property type="entry name" value="PROKAR_LIPOPROTEIN"/>
    <property type="match status" value="1"/>
</dbReference>